<dbReference type="Gene3D" id="2.60.120.10">
    <property type="entry name" value="Jelly Rolls"/>
    <property type="match status" value="3"/>
</dbReference>
<comment type="caution">
    <text evidence="6">The sequence shown here is derived from an EMBL/GenBank/DDBJ whole genome shotgun (WGS) entry which is preliminary data.</text>
</comment>
<evidence type="ECO:0000313" key="6">
    <source>
        <dbReference type="EMBL" id="KAL3506146.1"/>
    </source>
</evidence>
<accession>A0ABD2YGV0</accession>
<dbReference type="GO" id="GO:0045735">
    <property type="term" value="F:nutrient reservoir activity"/>
    <property type="evidence" value="ECO:0007669"/>
    <property type="project" value="UniProtKB-KW"/>
</dbReference>
<organism evidence="6 7">
    <name type="scientific">Cinchona calisaya</name>
    <dbReference type="NCBI Taxonomy" id="153742"/>
    <lineage>
        <taxon>Eukaryota</taxon>
        <taxon>Viridiplantae</taxon>
        <taxon>Streptophyta</taxon>
        <taxon>Embryophyta</taxon>
        <taxon>Tracheophyta</taxon>
        <taxon>Spermatophyta</taxon>
        <taxon>Magnoliopsida</taxon>
        <taxon>eudicotyledons</taxon>
        <taxon>Gunneridae</taxon>
        <taxon>Pentapetalae</taxon>
        <taxon>asterids</taxon>
        <taxon>lamiids</taxon>
        <taxon>Gentianales</taxon>
        <taxon>Rubiaceae</taxon>
        <taxon>Cinchonoideae</taxon>
        <taxon>Cinchoneae</taxon>
        <taxon>Cinchona</taxon>
    </lineage>
</organism>
<dbReference type="InterPro" id="IPR050253">
    <property type="entry name" value="Seed_Storage-Functional"/>
</dbReference>
<evidence type="ECO:0000256" key="1">
    <source>
        <dbReference type="ARBA" id="ARBA00007178"/>
    </source>
</evidence>
<keyword evidence="3" id="KW-0708">Seed storage protein</keyword>
<dbReference type="InterPro" id="IPR011051">
    <property type="entry name" value="RmlC_Cupin_sf"/>
</dbReference>
<keyword evidence="2" id="KW-0758">Storage protein</keyword>
<dbReference type="PRINTS" id="PR00439">
    <property type="entry name" value="11SGLOBULIN"/>
</dbReference>
<dbReference type="Pfam" id="PF00190">
    <property type="entry name" value="Cupin_1"/>
    <property type="match status" value="2"/>
</dbReference>
<dbReference type="InterPro" id="IPR014710">
    <property type="entry name" value="RmlC-like_jellyroll"/>
</dbReference>
<dbReference type="PANTHER" id="PTHR31189">
    <property type="entry name" value="OS03G0336100 PROTEIN-RELATED"/>
    <property type="match status" value="1"/>
</dbReference>
<keyword evidence="7" id="KW-1185">Reference proteome</keyword>
<evidence type="ECO:0000256" key="3">
    <source>
        <dbReference type="ARBA" id="ARBA00023129"/>
    </source>
</evidence>
<dbReference type="EMBL" id="JBJUIK010000013">
    <property type="protein sequence ID" value="KAL3506146.1"/>
    <property type="molecule type" value="Genomic_DNA"/>
</dbReference>
<protein>
    <recommendedName>
        <fullName evidence="5">Cupin type-1 domain-containing protein</fullName>
    </recommendedName>
</protein>
<dbReference type="SUPFAM" id="SSF51182">
    <property type="entry name" value="RmlC-like cupins"/>
    <property type="match status" value="1"/>
</dbReference>
<dbReference type="AlphaFoldDB" id="A0ABD2YGV0"/>
<dbReference type="PANTHER" id="PTHR31189:SF76">
    <property type="entry name" value="11S GLOBULIN SUBUNIT BETA-LIKE"/>
    <property type="match status" value="1"/>
</dbReference>
<sequence length="184" mass="20460">MVRPKTQCNIQRFIAQRPNIKFQSEGGITEFWDSNNSEFEYAGIEIARKTIHPKGLLLPHCTNVPKLVYIVQGHGVQGTMIPGCAETVKLTENIGHPTRADVFNPRASSISTANSQTLPILGWLQLSAERGFLYSVGNEGFEYIALKTNDHAMTSQLAGRLSTIRAIPEEVLMSSYQISRKSRI</sequence>
<feature type="domain" description="Cupin type-1" evidence="5">
    <location>
        <begin position="11"/>
        <end position="184"/>
    </location>
</feature>
<evidence type="ECO:0000256" key="4">
    <source>
        <dbReference type="ARBA" id="ARBA00023157"/>
    </source>
</evidence>
<reference evidence="6 7" key="1">
    <citation type="submission" date="2024-11" db="EMBL/GenBank/DDBJ databases">
        <title>A near-complete genome assembly of Cinchona calisaya.</title>
        <authorList>
            <person name="Lian D.C."/>
            <person name="Zhao X.W."/>
            <person name="Wei L."/>
        </authorList>
    </citation>
    <scope>NUCLEOTIDE SEQUENCE [LARGE SCALE GENOMIC DNA]</scope>
    <source>
        <tissue evidence="6">Nenye</tissue>
    </source>
</reference>
<comment type="similarity">
    <text evidence="1">Belongs to the 11S seed storage protein (globulins) family.</text>
</comment>
<keyword evidence="4" id="KW-1015">Disulfide bond</keyword>
<proteinExistence type="inferred from homology"/>
<evidence type="ECO:0000259" key="5">
    <source>
        <dbReference type="SMART" id="SM00835"/>
    </source>
</evidence>
<dbReference type="InterPro" id="IPR006044">
    <property type="entry name" value="11S_seedstore_pln"/>
</dbReference>
<dbReference type="InterPro" id="IPR006045">
    <property type="entry name" value="Cupin_1"/>
</dbReference>
<dbReference type="Proteomes" id="UP001630127">
    <property type="component" value="Unassembled WGS sequence"/>
</dbReference>
<name>A0ABD2YGV0_9GENT</name>
<dbReference type="SMART" id="SM00835">
    <property type="entry name" value="Cupin_1"/>
    <property type="match status" value="1"/>
</dbReference>
<gene>
    <name evidence="6" type="ORF">ACH5RR_031528</name>
</gene>
<evidence type="ECO:0000313" key="7">
    <source>
        <dbReference type="Proteomes" id="UP001630127"/>
    </source>
</evidence>
<evidence type="ECO:0000256" key="2">
    <source>
        <dbReference type="ARBA" id="ARBA00022761"/>
    </source>
</evidence>